<dbReference type="Pfam" id="PF00583">
    <property type="entry name" value="Acetyltransf_1"/>
    <property type="match status" value="1"/>
</dbReference>
<evidence type="ECO:0000256" key="2">
    <source>
        <dbReference type="ARBA" id="ARBA00023315"/>
    </source>
</evidence>
<gene>
    <name evidence="4" type="ORF">AM592_07520</name>
</gene>
<keyword evidence="2" id="KW-0012">Acyltransferase</keyword>
<dbReference type="PANTHER" id="PTHR43800">
    <property type="entry name" value="PEPTIDYL-LYSINE N-ACETYLTRANSFERASE YJAB"/>
    <property type="match status" value="1"/>
</dbReference>
<evidence type="ECO:0000256" key="1">
    <source>
        <dbReference type="ARBA" id="ARBA00022679"/>
    </source>
</evidence>
<reference evidence="4 5" key="2">
    <citation type="journal article" date="2016" name="Int. J. Syst. Evol. Microbiol.">
        <title>Bacillus gobiensis sp. nov., isolated from a soil sample.</title>
        <authorList>
            <person name="Liu B."/>
            <person name="Liu G.H."/>
            <person name="Cetin S."/>
            <person name="Schumann P."/>
            <person name="Pan Z.Z."/>
            <person name="Chen Q.Q."/>
        </authorList>
    </citation>
    <scope>NUCLEOTIDE SEQUENCE [LARGE SCALE GENOMIC DNA]</scope>
    <source>
        <strain evidence="4 5">FJAT-4402</strain>
    </source>
</reference>
<keyword evidence="1" id="KW-0808">Transferase</keyword>
<reference evidence="5" key="1">
    <citation type="submission" date="2015-08" db="EMBL/GenBank/DDBJ databases">
        <title>Genome sequencing project for genomic taxonomy and phylogenomics of Bacillus-like bacteria.</title>
        <authorList>
            <person name="Liu B."/>
            <person name="Wang J."/>
            <person name="Zhu Y."/>
            <person name="Liu G."/>
            <person name="Chen Q."/>
            <person name="Chen Z."/>
            <person name="Lan J."/>
            <person name="Che J."/>
            <person name="Ge C."/>
            <person name="Shi H."/>
            <person name="Pan Z."/>
            <person name="Liu X."/>
        </authorList>
    </citation>
    <scope>NUCLEOTIDE SEQUENCE [LARGE SCALE GENOMIC DNA]</scope>
    <source>
        <strain evidence="5">FJAT-4402</strain>
    </source>
</reference>
<dbReference type="OrthoDB" id="2189687at2"/>
<dbReference type="Proteomes" id="UP000067625">
    <property type="component" value="Chromosome"/>
</dbReference>
<keyword evidence="5" id="KW-1185">Reference proteome</keyword>
<dbReference type="InterPro" id="IPR016181">
    <property type="entry name" value="Acyl_CoA_acyltransferase"/>
</dbReference>
<protein>
    <submittedName>
        <fullName evidence="4">Reductase</fullName>
    </submittedName>
</protein>
<organism evidence="4 5">
    <name type="scientific">Bacillus gobiensis</name>
    <dbReference type="NCBI Taxonomy" id="1441095"/>
    <lineage>
        <taxon>Bacteria</taxon>
        <taxon>Bacillati</taxon>
        <taxon>Bacillota</taxon>
        <taxon>Bacilli</taxon>
        <taxon>Bacillales</taxon>
        <taxon>Bacillaceae</taxon>
        <taxon>Bacillus</taxon>
    </lineage>
</organism>
<name>A0A0M3R9H8_9BACI</name>
<dbReference type="Gene3D" id="3.40.630.30">
    <property type="match status" value="1"/>
</dbReference>
<evidence type="ECO:0000259" key="3">
    <source>
        <dbReference type="PROSITE" id="PS51186"/>
    </source>
</evidence>
<dbReference type="AlphaFoldDB" id="A0A0M3R9H8"/>
<dbReference type="EMBL" id="CP012600">
    <property type="protein sequence ID" value="ALC81462.1"/>
    <property type="molecule type" value="Genomic_DNA"/>
</dbReference>
<dbReference type="PROSITE" id="PS51186">
    <property type="entry name" value="GNAT"/>
    <property type="match status" value="1"/>
</dbReference>
<evidence type="ECO:0000313" key="5">
    <source>
        <dbReference type="Proteomes" id="UP000067625"/>
    </source>
</evidence>
<dbReference type="SUPFAM" id="SSF55729">
    <property type="entry name" value="Acyl-CoA N-acyltransferases (Nat)"/>
    <property type="match status" value="1"/>
</dbReference>
<feature type="domain" description="N-acetyltransferase" evidence="3">
    <location>
        <begin position="1"/>
        <end position="113"/>
    </location>
</feature>
<evidence type="ECO:0000313" key="4">
    <source>
        <dbReference type="EMBL" id="ALC81462.1"/>
    </source>
</evidence>
<dbReference type="PATRIC" id="fig|1441095.3.peg.1657"/>
<dbReference type="PANTHER" id="PTHR43800:SF1">
    <property type="entry name" value="PEPTIDYL-LYSINE N-ACETYLTRANSFERASE YJAB"/>
    <property type="match status" value="1"/>
</dbReference>
<dbReference type="GO" id="GO:0016747">
    <property type="term" value="F:acyltransferase activity, transferring groups other than amino-acyl groups"/>
    <property type="evidence" value="ECO:0007669"/>
    <property type="project" value="InterPro"/>
</dbReference>
<dbReference type="CDD" id="cd04301">
    <property type="entry name" value="NAT_SF"/>
    <property type="match status" value="1"/>
</dbReference>
<dbReference type="InterPro" id="IPR000182">
    <property type="entry name" value="GNAT_dom"/>
</dbReference>
<dbReference type="STRING" id="1441095.AM592_07520"/>
<accession>A0A0M3R9H8</accession>
<proteinExistence type="predicted"/>
<dbReference type="RefSeq" id="WP_053603220.1">
    <property type="nucleotide sequence ID" value="NZ_CP012600.1"/>
</dbReference>
<sequence>MLIRYKKSFSKIAMGLLSFMPNEKDIKQLQQTIRNYEENPDHQLFLWKEGEDIVGAIGIEKKDEEIIIQHISVNPSYRYQGIGKQMVEAIQQQFQVNTLTPNELTKGFFNHCQ</sequence>